<comment type="caution">
    <text evidence="4">The sequence shown here is derived from an EMBL/GenBank/DDBJ whole genome shotgun (WGS) entry which is preliminary data.</text>
</comment>
<dbReference type="OrthoDB" id="3225429at2759"/>
<dbReference type="EMBL" id="MWPZ01000001">
    <property type="protein sequence ID" value="TID07682.1"/>
    <property type="molecule type" value="Genomic_DNA"/>
</dbReference>
<protein>
    <submittedName>
        <fullName evidence="4">Cutinase</fullName>
    </submittedName>
</protein>
<feature type="signal peptide" evidence="3">
    <location>
        <begin position="1"/>
        <end position="18"/>
    </location>
</feature>
<dbReference type="PANTHER" id="PTHR33630:SF9">
    <property type="entry name" value="CUTINASE 4"/>
    <property type="match status" value="1"/>
</dbReference>
<dbReference type="GO" id="GO:0052689">
    <property type="term" value="F:carboxylic ester hydrolase activity"/>
    <property type="evidence" value="ECO:0007669"/>
    <property type="project" value="UniProtKB-ARBA"/>
</dbReference>
<feature type="chain" id="PRO_5020893024" evidence="3">
    <location>
        <begin position="19"/>
        <end position="250"/>
    </location>
</feature>
<proteinExistence type="predicted"/>
<dbReference type="PANTHER" id="PTHR33630">
    <property type="entry name" value="CUTINASE RV1984C-RELATED-RELATED"/>
    <property type="match status" value="1"/>
</dbReference>
<dbReference type="SUPFAM" id="SSF53474">
    <property type="entry name" value="alpha/beta-Hydrolases"/>
    <property type="match status" value="1"/>
</dbReference>
<dbReference type="InterPro" id="IPR000675">
    <property type="entry name" value="Cutinase/axe"/>
</dbReference>
<keyword evidence="3" id="KW-0732">Signal</keyword>
<organism evidence="4 5">
    <name type="scientific">Colletotrichum higginsianum</name>
    <dbReference type="NCBI Taxonomy" id="80884"/>
    <lineage>
        <taxon>Eukaryota</taxon>
        <taxon>Fungi</taxon>
        <taxon>Dikarya</taxon>
        <taxon>Ascomycota</taxon>
        <taxon>Pezizomycotina</taxon>
        <taxon>Sordariomycetes</taxon>
        <taxon>Hypocreomycetidae</taxon>
        <taxon>Glomerellales</taxon>
        <taxon>Glomerellaceae</taxon>
        <taxon>Colletotrichum</taxon>
        <taxon>Colletotrichum destructivum species complex</taxon>
    </lineage>
</organism>
<dbReference type="InterPro" id="IPR029058">
    <property type="entry name" value="AB_hydrolase_fold"/>
</dbReference>
<accession>A0A4V4NE83</accession>
<gene>
    <name evidence="4" type="ORF">CH35J_000818</name>
</gene>
<sequence>MASLRVLLLSTISALAAAASECRCGDAAFLGIPRVNLTAPEQLKPCAPYKLVDARGSGEPQGVSLMFQVAIERILANGTGAVSQSVAYPAGFDQNVTSGVQNTVDIIKYGLDDCPDQKFFLLGYSQGATVVLEALEKMEQASLAAVSGVVFVGNPYRIPGRRSNVDSQGRPDNRTAFGLFATHAMQANQSIPTYNEEFDQSGKVIDTCLENDIVCAADPHCTCQLASDHMSYGLMQPVQDLIVSHILDRM</sequence>
<evidence type="ECO:0000256" key="3">
    <source>
        <dbReference type="SAM" id="SignalP"/>
    </source>
</evidence>
<dbReference type="Pfam" id="PF01083">
    <property type="entry name" value="Cutinase"/>
    <property type="match status" value="1"/>
</dbReference>
<evidence type="ECO:0000313" key="5">
    <source>
        <dbReference type="Proteomes" id="UP000305883"/>
    </source>
</evidence>
<dbReference type="Proteomes" id="UP000305883">
    <property type="component" value="Unassembled WGS sequence"/>
</dbReference>
<evidence type="ECO:0000313" key="4">
    <source>
        <dbReference type="EMBL" id="TID07682.1"/>
    </source>
</evidence>
<dbReference type="SMART" id="SM01110">
    <property type="entry name" value="Cutinase"/>
    <property type="match status" value="1"/>
</dbReference>
<evidence type="ECO:0000256" key="2">
    <source>
        <dbReference type="ARBA" id="ARBA00023157"/>
    </source>
</evidence>
<evidence type="ECO:0000256" key="1">
    <source>
        <dbReference type="ARBA" id="ARBA00022801"/>
    </source>
</evidence>
<reference evidence="4 5" key="1">
    <citation type="journal article" date="2019" name="Genome Biol. Evol.">
        <title>Genomic Plasticity Mediated by Transposable Elements in the Plant Pathogenic Fungus Colletotrichum higginsianum.</title>
        <authorList>
            <person name="Tsushima A."/>
            <person name="Gan P."/>
            <person name="Kumakura N."/>
            <person name="Narusaka M."/>
            <person name="Takano Y."/>
            <person name="Narusaka Y."/>
            <person name="Shirasu K."/>
        </authorList>
    </citation>
    <scope>NUCLEOTIDE SEQUENCE [LARGE SCALE GENOMIC DNA]</scope>
    <source>
        <strain evidence="4 5">MAFF305635-RFP</strain>
    </source>
</reference>
<name>A0A4V4NE83_9PEZI</name>
<keyword evidence="2" id="KW-1015">Disulfide bond</keyword>
<keyword evidence="1" id="KW-0378">Hydrolase</keyword>
<dbReference type="Gene3D" id="3.40.50.1820">
    <property type="entry name" value="alpha/beta hydrolase"/>
    <property type="match status" value="1"/>
</dbReference>
<dbReference type="AlphaFoldDB" id="A0A4V4NE83"/>